<dbReference type="Proteomes" id="UP001209885">
    <property type="component" value="Unassembled WGS sequence"/>
</dbReference>
<dbReference type="GO" id="GO:0004845">
    <property type="term" value="F:uracil phosphoribosyltransferase activity"/>
    <property type="evidence" value="ECO:0007669"/>
    <property type="project" value="UniProtKB-EC"/>
</dbReference>
<name>A0ABT3RM96_9BACT</name>
<dbReference type="SUPFAM" id="SSF53271">
    <property type="entry name" value="PRTase-like"/>
    <property type="match status" value="1"/>
</dbReference>
<comment type="caution">
    <text evidence="2">The sequence shown here is derived from an EMBL/GenBank/DDBJ whole genome shotgun (WGS) entry which is preliminary data.</text>
</comment>
<accession>A0ABT3RM96</accession>
<keyword evidence="2" id="KW-0328">Glycosyltransferase</keyword>
<feature type="domain" description="Phosphoribosyltransferase" evidence="1">
    <location>
        <begin position="15"/>
        <end position="211"/>
    </location>
</feature>
<evidence type="ECO:0000313" key="3">
    <source>
        <dbReference type="Proteomes" id="UP001209885"/>
    </source>
</evidence>
<dbReference type="NCBIfam" id="NF001097">
    <property type="entry name" value="PRK00129.1"/>
    <property type="match status" value="1"/>
</dbReference>
<evidence type="ECO:0000313" key="2">
    <source>
        <dbReference type="EMBL" id="MCX2742934.1"/>
    </source>
</evidence>
<dbReference type="PANTHER" id="PTHR11608">
    <property type="entry name" value="BIFUNCTIONAL PROTEIN PYRR"/>
    <property type="match status" value="1"/>
</dbReference>
<dbReference type="EMBL" id="JAPFQN010000002">
    <property type="protein sequence ID" value="MCX2742934.1"/>
    <property type="molecule type" value="Genomic_DNA"/>
</dbReference>
<proteinExistence type="predicted"/>
<dbReference type="InterPro" id="IPR000836">
    <property type="entry name" value="PRTase_dom"/>
</dbReference>
<organism evidence="2 3">
    <name type="scientific">Mangrovivirga halotolerans</name>
    <dbReference type="NCBI Taxonomy" id="2993936"/>
    <lineage>
        <taxon>Bacteria</taxon>
        <taxon>Pseudomonadati</taxon>
        <taxon>Bacteroidota</taxon>
        <taxon>Cytophagia</taxon>
        <taxon>Cytophagales</taxon>
        <taxon>Mangrovivirgaceae</taxon>
        <taxon>Mangrovivirga</taxon>
    </lineage>
</organism>
<dbReference type="InterPro" id="IPR050137">
    <property type="entry name" value="PyrR_bifunctional"/>
</dbReference>
<dbReference type="RefSeq" id="WP_266055285.1">
    <property type="nucleotide sequence ID" value="NZ_JAPFQN010000002.1"/>
</dbReference>
<dbReference type="InterPro" id="IPR029057">
    <property type="entry name" value="PRTase-like"/>
</dbReference>
<dbReference type="Gene3D" id="3.40.50.2020">
    <property type="match status" value="1"/>
</dbReference>
<protein>
    <submittedName>
        <fullName evidence="2">Uracil phosphoribosyltransferase</fullName>
        <ecNumber evidence="2">2.4.2.9</ecNumber>
    </submittedName>
</protein>
<dbReference type="EC" id="2.4.2.9" evidence="2"/>
<gene>
    <name evidence="2" type="primary">upp</name>
    <name evidence="2" type="ORF">OO013_03595</name>
</gene>
<evidence type="ECO:0000259" key="1">
    <source>
        <dbReference type="Pfam" id="PF14681"/>
    </source>
</evidence>
<dbReference type="PANTHER" id="PTHR11608:SF0">
    <property type="entry name" value="BIFUNCTIONAL PROTEIN PYRR"/>
    <property type="match status" value="1"/>
</dbReference>
<keyword evidence="3" id="KW-1185">Reference proteome</keyword>
<dbReference type="CDD" id="cd06223">
    <property type="entry name" value="PRTases_typeI"/>
    <property type="match status" value="1"/>
</dbReference>
<reference evidence="2 3" key="1">
    <citation type="submission" date="2022-11" db="EMBL/GenBank/DDBJ databases">
        <title>The characterization of three novel Bacteroidetes species and genomic analysis of their roles in tidal elemental geochemical cycles.</title>
        <authorList>
            <person name="Ma K."/>
        </authorList>
    </citation>
    <scope>NUCLEOTIDE SEQUENCE [LARGE SCALE GENOMIC DNA]</scope>
    <source>
        <strain evidence="2 3">M17</strain>
    </source>
</reference>
<keyword evidence="2" id="KW-0808">Transferase</keyword>
<sequence length="214" mass="23711">MFVLTDQRSIADRFFGNLRNKEIQKNRPVFRANLSKVGALLAYEVSKNLNYVEEKIETTLGTAEGHKLSKPPVIITILRAGLPMLDGFMDMFDDADMGFIGEYRMEETNEEIKIKREYAALPNLSNRDVIVIDPMLATGKSMVEAVEHLADFGSWQSLHIACVIAAPEGVKYLNANLPFGYSLYLGKIDDGLNDDSYIVPGLGDAGDLSFGPKT</sequence>
<dbReference type="Pfam" id="PF14681">
    <property type="entry name" value="UPRTase"/>
    <property type="match status" value="1"/>
</dbReference>